<evidence type="ECO:0000313" key="2">
    <source>
        <dbReference type="EMBL" id="KAK2635202.1"/>
    </source>
</evidence>
<evidence type="ECO:0000313" key="3">
    <source>
        <dbReference type="Proteomes" id="UP001280121"/>
    </source>
</evidence>
<dbReference type="AlphaFoldDB" id="A0AAD9TG59"/>
<organism evidence="2 3">
    <name type="scientific">Dipteronia dyeriana</name>
    <dbReference type="NCBI Taxonomy" id="168575"/>
    <lineage>
        <taxon>Eukaryota</taxon>
        <taxon>Viridiplantae</taxon>
        <taxon>Streptophyta</taxon>
        <taxon>Embryophyta</taxon>
        <taxon>Tracheophyta</taxon>
        <taxon>Spermatophyta</taxon>
        <taxon>Magnoliopsida</taxon>
        <taxon>eudicotyledons</taxon>
        <taxon>Gunneridae</taxon>
        <taxon>Pentapetalae</taxon>
        <taxon>rosids</taxon>
        <taxon>malvids</taxon>
        <taxon>Sapindales</taxon>
        <taxon>Sapindaceae</taxon>
        <taxon>Hippocastanoideae</taxon>
        <taxon>Acereae</taxon>
        <taxon>Dipteronia</taxon>
    </lineage>
</organism>
<dbReference type="Proteomes" id="UP001280121">
    <property type="component" value="Unassembled WGS sequence"/>
</dbReference>
<evidence type="ECO:0000256" key="1">
    <source>
        <dbReference type="SAM" id="MobiDB-lite"/>
    </source>
</evidence>
<name>A0AAD9TG59_9ROSI</name>
<sequence length="144" mass="15357">MIDRLTGIDRKKRVGGGTGASGDAHVHKLPPSFFKYNNVGCYTIDSNTEDEKPNEHDYPSSSDDTFIGVEQGVGVEDGIEGTKNCGGARGVTFDGPSHDPFPAAPSCWILPCVGQHSFGTIPATFTSQEGPLFLGQVFEDKHKG</sequence>
<accession>A0AAD9TG59</accession>
<dbReference type="EMBL" id="JANJYI010000009">
    <property type="protein sequence ID" value="KAK2635202.1"/>
    <property type="molecule type" value="Genomic_DNA"/>
</dbReference>
<feature type="compositionally biased region" description="Basic and acidic residues" evidence="1">
    <location>
        <begin position="49"/>
        <end position="58"/>
    </location>
</feature>
<protein>
    <submittedName>
        <fullName evidence="2">Uncharacterized protein</fullName>
    </submittedName>
</protein>
<reference evidence="2" key="1">
    <citation type="journal article" date="2023" name="Plant J.">
        <title>Genome sequences and population genomics provide insights into the demographic history, inbreeding, and mutation load of two 'living fossil' tree species of Dipteronia.</title>
        <authorList>
            <person name="Feng Y."/>
            <person name="Comes H.P."/>
            <person name="Chen J."/>
            <person name="Zhu S."/>
            <person name="Lu R."/>
            <person name="Zhang X."/>
            <person name="Li P."/>
            <person name="Qiu J."/>
            <person name="Olsen K.M."/>
            <person name="Qiu Y."/>
        </authorList>
    </citation>
    <scope>NUCLEOTIDE SEQUENCE</scope>
    <source>
        <strain evidence="2">KIB01</strain>
    </source>
</reference>
<comment type="caution">
    <text evidence="2">The sequence shown here is derived from an EMBL/GenBank/DDBJ whole genome shotgun (WGS) entry which is preliminary data.</text>
</comment>
<feature type="region of interest" description="Disordered" evidence="1">
    <location>
        <begin position="45"/>
        <end position="66"/>
    </location>
</feature>
<keyword evidence="3" id="KW-1185">Reference proteome</keyword>
<proteinExistence type="predicted"/>
<gene>
    <name evidence="2" type="ORF">Ddye_029994</name>
</gene>
<feature type="region of interest" description="Disordered" evidence="1">
    <location>
        <begin position="1"/>
        <end position="23"/>
    </location>
</feature>